<dbReference type="Gene3D" id="3.40.50.300">
    <property type="entry name" value="P-loop containing nucleotide triphosphate hydrolases"/>
    <property type="match status" value="3"/>
</dbReference>
<proteinExistence type="inferred from homology"/>
<feature type="domain" description="Clp R" evidence="12">
    <location>
        <begin position="3"/>
        <end position="146"/>
    </location>
</feature>
<dbReference type="FunFam" id="1.10.8.60:FF:000017">
    <property type="entry name" value="ATP-dependent chaperone ClpB"/>
    <property type="match status" value="1"/>
</dbReference>
<feature type="coiled-coil region" evidence="8">
    <location>
        <begin position="412"/>
        <end position="501"/>
    </location>
</feature>
<evidence type="ECO:0000256" key="3">
    <source>
        <dbReference type="ARBA" id="ARBA00022741"/>
    </source>
</evidence>
<evidence type="ECO:0000256" key="8">
    <source>
        <dbReference type="SAM" id="Coils"/>
    </source>
</evidence>
<dbReference type="InterPro" id="IPR050130">
    <property type="entry name" value="ClpA_ClpB"/>
</dbReference>
<feature type="compositionally biased region" description="Polar residues" evidence="9">
    <location>
        <begin position="917"/>
        <end position="926"/>
    </location>
</feature>
<evidence type="ECO:0000259" key="11">
    <source>
        <dbReference type="PROSITE" id="PS51767"/>
    </source>
</evidence>
<keyword evidence="10" id="KW-0472">Membrane</keyword>
<evidence type="ECO:0000256" key="9">
    <source>
        <dbReference type="SAM" id="MobiDB-lite"/>
    </source>
</evidence>
<evidence type="ECO:0000256" key="7">
    <source>
        <dbReference type="RuleBase" id="RU004432"/>
    </source>
</evidence>
<keyword evidence="14" id="KW-1185">Reference proteome</keyword>
<dbReference type="InterPro" id="IPR003959">
    <property type="entry name" value="ATPase_AAA_core"/>
</dbReference>
<dbReference type="PROSITE" id="PS00871">
    <property type="entry name" value="CLPAB_2"/>
    <property type="match status" value="1"/>
</dbReference>
<dbReference type="InterPro" id="IPR004176">
    <property type="entry name" value="Clp_R_N"/>
</dbReference>
<dbReference type="Pfam" id="PF02861">
    <property type="entry name" value="Clp_N"/>
    <property type="match status" value="1"/>
</dbReference>
<dbReference type="PROSITE" id="PS00870">
    <property type="entry name" value="CLPAB_1"/>
    <property type="match status" value="1"/>
</dbReference>
<feature type="domain" description="Peptidase A1" evidence="11">
    <location>
        <begin position="1043"/>
        <end position="1402"/>
    </location>
</feature>
<accession>A0A261Y228</accession>
<dbReference type="InterPro" id="IPR019489">
    <property type="entry name" value="Clp_ATPase_C"/>
</dbReference>
<dbReference type="GO" id="GO:0042026">
    <property type="term" value="P:protein refolding"/>
    <property type="evidence" value="ECO:0007669"/>
    <property type="project" value="TreeGrafter"/>
</dbReference>
<feature type="transmembrane region" description="Helical" evidence="10">
    <location>
        <begin position="976"/>
        <end position="997"/>
    </location>
</feature>
<dbReference type="InterPro" id="IPR034164">
    <property type="entry name" value="Pepsin-like_dom"/>
</dbReference>
<dbReference type="OrthoDB" id="47330at2759"/>
<protein>
    <recommendedName>
        <fullName evidence="15">Clp R domain-containing protein</fullName>
    </recommendedName>
</protein>
<dbReference type="Pfam" id="PF00026">
    <property type="entry name" value="Asp"/>
    <property type="match status" value="1"/>
</dbReference>
<keyword evidence="5 7" id="KW-0143">Chaperone</keyword>
<dbReference type="GO" id="GO:0016887">
    <property type="term" value="F:ATP hydrolysis activity"/>
    <property type="evidence" value="ECO:0007669"/>
    <property type="project" value="InterPro"/>
</dbReference>
<dbReference type="SUPFAM" id="SSF81923">
    <property type="entry name" value="Double Clp-N motif"/>
    <property type="match status" value="1"/>
</dbReference>
<dbReference type="PANTHER" id="PTHR11638">
    <property type="entry name" value="ATP-DEPENDENT CLP PROTEASE"/>
    <property type="match status" value="1"/>
</dbReference>
<dbReference type="FunFam" id="3.40.50.300:FF:000010">
    <property type="entry name" value="Chaperone clpB 1, putative"/>
    <property type="match status" value="1"/>
</dbReference>
<sequence length="1468" mass="160644">MALNFKFTDKVEKILGAAQELAREFGHSQLSPIHLACAMMDDEDSMLKNAVQRAGGDADALARQLKKALVKLPTQDPAPTEVDLGRDLYRILQAAQDLAKKQRDSFISVDHLAQALFEDDKVKQAFTTSGTDKRAFENALSAIRGNRKVDSKNAEDQYEALSKYAVDLTSMAEEGKLDPVIGRDGDINRVIRILCRRTKNNAVLVGDPGVGKTAIAEGLASRVSRRDVPQNLISKRIMSLDMSALMAGAKYRGEFEERLKAVLKEIKESDSGVILFIDEIHTVLGAGKSEGSMDAANILKPMLARGELRCIGATTMDEYRKYFSKDPAFERRFQQVQVGEPSVEDCISILRGLKERYETHHGVKLLDSALVVAAQMSDRYIQDRFLPDKAIDLMDEACANTRVQLDSQPEIIDKLERRILQLEVEATALEKEAKTNNDSKDRLEKVQAEIAQLREELGPLKAKYGNEKERLDEIRDLNQKLDSLKAKADAAERSYDLATAADIRYYAIPEVEQRIQQLAELKAKEDADRVQAGTEDGRLLTEVVGPEQILDVVARWTGIPVSSLARTEREKLVHMERHLSKRVVGQSQAIAAISNAIRLSKAGLQNPNRPLASFMFLGPTGVGKTLLCKEISGFLFNDPENVIRIDMSEYMEKHTVSRLVGAPPGYVGYDEGGALTEAVRRRPYSVVLLDEMEKAHRAVSNILLQVLDDGRLTDSKGKTVSFKNTIIVMTSNIGSDLYQFGITNEGQVSREVRSQVIDAVRHHFAPEFINRIDEMIVFNTLGKQALTQIVEIRLHEVQQRLVDKHISLSVSEEAKKWLAAAGYDPVYGARPLNRIIQDRVLSPLARLILDGSIREGEVAKVDLARRGEGIEIHRNHEPEVLEVETTDEEDLDMDNGMIVEEPVPNGCYFTPNANTYGDSQQGQGTATRAKPNDVRGGYGGSGYGGPDRWIYDTYATLMWIILTNAEPWNGYPNPEFVYFFVVFSFGFVGAVFCFWFYNIGILVVGVTAGFYFGVFVLSWSPVYITTSKRIDAALLTLAYETAYMINVTIGTPGQSFQVLLDTGSGDLWVPSQACPVSMCPGARFDASASSTFKNNSQPFDAYYGDMNTTGTPSPAGFAIGSYVTDVVSIAGATVPNQLFGLVSSSNLLYSEGLQYGILGLGYPGITASAIAGKTQHNTFIFNLFQNKAIPQPIFALSLGQGSNDMGEITLGATDSSKYTGQIQYIPVQPIGYGNASSDPYGYWTVPAYGISMSGRNMTPIVFNEPSSLDIVPFVGFDTGSSLTYLDPGIAKTLAYTVDPGAQYNTDYSIYLINCNVATSGINITFTFSNLDGNNTIWNGDTRVNITTPISQLVLSSQVLLGEALPTCVFGIAPTDALWFIGDPILSSAYIVYDFGQHRIGIADALTNSTISPNVTASSVGATDGVISGFTRTQVTPSAAQASHGHAYGANVALIAVAGCLVMILATML</sequence>
<dbReference type="CDD" id="cd00009">
    <property type="entry name" value="AAA"/>
    <property type="match status" value="1"/>
</dbReference>
<evidence type="ECO:0000259" key="12">
    <source>
        <dbReference type="PROSITE" id="PS51903"/>
    </source>
</evidence>
<dbReference type="GO" id="GO:0005829">
    <property type="term" value="C:cytosol"/>
    <property type="evidence" value="ECO:0007669"/>
    <property type="project" value="TreeGrafter"/>
</dbReference>
<dbReference type="EMBL" id="MVBO01000033">
    <property type="protein sequence ID" value="OZJ04660.1"/>
    <property type="molecule type" value="Genomic_DNA"/>
</dbReference>
<gene>
    <name evidence="13" type="ORF">BZG36_02873</name>
</gene>
<dbReference type="GO" id="GO:0043335">
    <property type="term" value="P:protein unfolding"/>
    <property type="evidence" value="ECO:0007669"/>
    <property type="project" value="TreeGrafter"/>
</dbReference>
<dbReference type="GO" id="GO:0051082">
    <property type="term" value="F:unfolded protein binding"/>
    <property type="evidence" value="ECO:0007669"/>
    <property type="project" value="TreeGrafter"/>
</dbReference>
<name>A0A261Y228_9FUNG</name>
<evidence type="ECO:0000256" key="10">
    <source>
        <dbReference type="SAM" id="Phobius"/>
    </source>
</evidence>
<dbReference type="FunFam" id="3.40.50.300:FF:000120">
    <property type="entry name" value="ATP-dependent chaperone ClpB"/>
    <property type="match status" value="1"/>
</dbReference>
<comment type="caution">
    <text evidence="13">The sequence shown here is derived from an EMBL/GenBank/DDBJ whole genome shotgun (WGS) entry which is preliminary data.</text>
</comment>
<dbReference type="CDD" id="cd19499">
    <property type="entry name" value="RecA-like_ClpB_Hsp104-like"/>
    <property type="match status" value="1"/>
</dbReference>
<evidence type="ECO:0000313" key="13">
    <source>
        <dbReference type="EMBL" id="OZJ04660.1"/>
    </source>
</evidence>
<dbReference type="SUPFAM" id="SSF50630">
    <property type="entry name" value="Acid proteases"/>
    <property type="match status" value="1"/>
</dbReference>
<evidence type="ECO:0000313" key="14">
    <source>
        <dbReference type="Proteomes" id="UP000242875"/>
    </source>
</evidence>
<dbReference type="GO" id="GO:0051087">
    <property type="term" value="F:protein-folding chaperone binding"/>
    <property type="evidence" value="ECO:0007669"/>
    <property type="project" value="TreeGrafter"/>
</dbReference>
<feature type="region of interest" description="Disordered" evidence="9">
    <location>
        <begin position="917"/>
        <end position="939"/>
    </location>
</feature>
<dbReference type="GO" id="GO:0005524">
    <property type="term" value="F:ATP binding"/>
    <property type="evidence" value="ECO:0007669"/>
    <property type="project" value="UniProtKB-KW"/>
</dbReference>
<evidence type="ECO:0000256" key="1">
    <source>
        <dbReference type="ARBA" id="ARBA00008675"/>
    </source>
</evidence>
<dbReference type="InterPro" id="IPR033121">
    <property type="entry name" value="PEPTIDASE_A1"/>
</dbReference>
<dbReference type="Pfam" id="PF10431">
    <property type="entry name" value="ClpB_D2-small"/>
    <property type="match status" value="1"/>
</dbReference>
<dbReference type="InterPro" id="IPR001270">
    <property type="entry name" value="ClpA/B"/>
</dbReference>
<keyword evidence="10" id="KW-0812">Transmembrane</keyword>
<keyword evidence="2 6" id="KW-0677">Repeat</keyword>
<keyword evidence="8" id="KW-0175">Coiled coil</keyword>
<dbReference type="InterPro" id="IPR003593">
    <property type="entry name" value="AAA+_ATPase"/>
</dbReference>
<dbReference type="Pfam" id="PF17871">
    <property type="entry name" value="AAA_lid_9"/>
    <property type="match status" value="1"/>
</dbReference>
<dbReference type="Gene3D" id="1.10.1780.10">
    <property type="entry name" value="Clp, N-terminal domain"/>
    <property type="match status" value="1"/>
</dbReference>
<comment type="similarity">
    <text evidence="1 7">Belongs to the ClpA/ClpB family.</text>
</comment>
<dbReference type="InterPro" id="IPR028299">
    <property type="entry name" value="ClpA/B_CS2"/>
</dbReference>
<reference evidence="13 14" key="1">
    <citation type="journal article" date="2017" name="Mycologia">
        <title>Bifiguratus adelaidae, gen. et sp. nov., a new member of Mucoromycotina in endophytic and soil-dwelling habitats.</title>
        <authorList>
            <person name="Torres-Cruz T.J."/>
            <person name="Billingsley Tobias T.L."/>
            <person name="Almatruk M."/>
            <person name="Hesse C."/>
            <person name="Kuske C.R."/>
            <person name="Desiro A."/>
            <person name="Benucci G.M."/>
            <person name="Bonito G."/>
            <person name="Stajich J.E."/>
            <person name="Dunlap C."/>
            <person name="Arnold A.E."/>
            <person name="Porras-Alfaro A."/>
        </authorList>
    </citation>
    <scope>NUCLEOTIDE SEQUENCE [LARGE SCALE GENOMIC DNA]</scope>
    <source>
        <strain evidence="13 14">AZ0501</strain>
    </source>
</reference>
<keyword evidence="3 7" id="KW-0547">Nucleotide-binding</keyword>
<dbReference type="Pfam" id="PF00004">
    <property type="entry name" value="AAA"/>
    <property type="match status" value="1"/>
</dbReference>
<dbReference type="InterPro" id="IPR036628">
    <property type="entry name" value="Clp_N_dom_sf"/>
</dbReference>
<evidence type="ECO:0000256" key="6">
    <source>
        <dbReference type="PROSITE-ProRule" id="PRU01251"/>
    </source>
</evidence>
<dbReference type="InterPro" id="IPR018368">
    <property type="entry name" value="ClpA/B_CS1"/>
</dbReference>
<organism evidence="13 14">
    <name type="scientific">Bifiguratus adelaidae</name>
    <dbReference type="NCBI Taxonomy" id="1938954"/>
    <lineage>
        <taxon>Eukaryota</taxon>
        <taxon>Fungi</taxon>
        <taxon>Fungi incertae sedis</taxon>
        <taxon>Mucoromycota</taxon>
        <taxon>Mucoromycotina</taxon>
        <taxon>Endogonomycetes</taxon>
        <taxon>Endogonales</taxon>
        <taxon>Endogonales incertae sedis</taxon>
        <taxon>Bifiguratus</taxon>
    </lineage>
</organism>
<keyword evidence="10" id="KW-1133">Transmembrane helix</keyword>
<dbReference type="SMART" id="SM01086">
    <property type="entry name" value="ClpB_D2-small"/>
    <property type="match status" value="1"/>
</dbReference>
<dbReference type="GO" id="GO:0070370">
    <property type="term" value="P:cellular heat acclimation"/>
    <property type="evidence" value="ECO:0007669"/>
    <property type="project" value="TreeGrafter"/>
</dbReference>
<dbReference type="PROSITE" id="PS51767">
    <property type="entry name" value="PEPTIDASE_A1"/>
    <property type="match status" value="1"/>
</dbReference>
<dbReference type="PROSITE" id="PS51903">
    <property type="entry name" value="CLP_R"/>
    <property type="match status" value="1"/>
</dbReference>
<evidence type="ECO:0000256" key="4">
    <source>
        <dbReference type="ARBA" id="ARBA00022840"/>
    </source>
</evidence>
<evidence type="ECO:0000256" key="5">
    <source>
        <dbReference type="ARBA" id="ARBA00023186"/>
    </source>
</evidence>
<keyword evidence="4 7" id="KW-0067">ATP-binding</keyword>
<dbReference type="PRINTS" id="PR00300">
    <property type="entry name" value="CLPPROTEASEA"/>
</dbReference>
<evidence type="ECO:0008006" key="15">
    <source>
        <dbReference type="Google" id="ProtNLM"/>
    </source>
</evidence>
<dbReference type="InterPro" id="IPR021109">
    <property type="entry name" value="Peptidase_aspartic_dom_sf"/>
</dbReference>
<dbReference type="InterPro" id="IPR041546">
    <property type="entry name" value="ClpA/ClpB_AAA_lid"/>
</dbReference>
<dbReference type="FunFam" id="3.40.50.300:FF:000025">
    <property type="entry name" value="ATP-dependent Clp protease subunit"/>
    <property type="match status" value="1"/>
</dbReference>
<dbReference type="InterPro" id="IPR027417">
    <property type="entry name" value="P-loop_NTPase"/>
</dbReference>
<dbReference type="Gene3D" id="1.10.8.60">
    <property type="match status" value="1"/>
</dbReference>
<dbReference type="Pfam" id="PF07724">
    <property type="entry name" value="AAA_2"/>
    <property type="match status" value="1"/>
</dbReference>
<dbReference type="Gene3D" id="2.40.70.10">
    <property type="entry name" value="Acid Proteases"/>
    <property type="match status" value="2"/>
</dbReference>
<dbReference type="CDD" id="cd05471">
    <property type="entry name" value="pepsin_like"/>
    <property type="match status" value="1"/>
</dbReference>
<dbReference type="Proteomes" id="UP000242875">
    <property type="component" value="Unassembled WGS sequence"/>
</dbReference>
<dbReference type="PANTHER" id="PTHR11638:SF18">
    <property type="entry name" value="HEAT SHOCK PROTEIN 104"/>
    <property type="match status" value="1"/>
</dbReference>
<feature type="transmembrane region" description="Helical" evidence="10">
    <location>
        <begin position="1002"/>
        <end position="1024"/>
    </location>
</feature>
<evidence type="ECO:0000256" key="2">
    <source>
        <dbReference type="ARBA" id="ARBA00022737"/>
    </source>
</evidence>
<dbReference type="SMART" id="SM00382">
    <property type="entry name" value="AAA"/>
    <property type="match status" value="2"/>
</dbReference>
<dbReference type="SUPFAM" id="SSF52540">
    <property type="entry name" value="P-loop containing nucleoside triphosphate hydrolases"/>
    <property type="match status" value="2"/>
</dbReference>